<dbReference type="AlphaFoldDB" id="A0AAD9TUT2"/>
<reference evidence="1" key="1">
    <citation type="journal article" date="2023" name="Plant J.">
        <title>Genome sequences and population genomics provide insights into the demographic history, inbreeding, and mutation load of two 'living fossil' tree species of Dipteronia.</title>
        <authorList>
            <person name="Feng Y."/>
            <person name="Comes H.P."/>
            <person name="Chen J."/>
            <person name="Zhu S."/>
            <person name="Lu R."/>
            <person name="Zhang X."/>
            <person name="Li P."/>
            <person name="Qiu J."/>
            <person name="Olsen K.M."/>
            <person name="Qiu Y."/>
        </authorList>
    </citation>
    <scope>NUCLEOTIDE SEQUENCE</scope>
    <source>
        <strain evidence="1">KIB01</strain>
    </source>
</reference>
<comment type="caution">
    <text evidence="1">The sequence shown here is derived from an EMBL/GenBank/DDBJ whole genome shotgun (WGS) entry which is preliminary data.</text>
</comment>
<dbReference type="EMBL" id="JANJYI010000007">
    <property type="protein sequence ID" value="KAK2642343.1"/>
    <property type="molecule type" value="Genomic_DNA"/>
</dbReference>
<name>A0AAD9TUT2_9ROSI</name>
<dbReference type="Proteomes" id="UP001280121">
    <property type="component" value="Unassembled WGS sequence"/>
</dbReference>
<protein>
    <submittedName>
        <fullName evidence="1">Uncharacterized protein</fullName>
    </submittedName>
</protein>
<evidence type="ECO:0000313" key="1">
    <source>
        <dbReference type="EMBL" id="KAK2642343.1"/>
    </source>
</evidence>
<keyword evidence="2" id="KW-1185">Reference proteome</keyword>
<sequence>MNSLSHSNEYVQLGMPRPPIAQPAFRGSQDLVSSCKSSCRLFGFSLTMEGHAATDIEDCRAPVSVSVRGMRLTRRGVLWTILLTLVSKMGVIM</sequence>
<evidence type="ECO:0000313" key="2">
    <source>
        <dbReference type="Proteomes" id="UP001280121"/>
    </source>
</evidence>
<gene>
    <name evidence="1" type="ORF">Ddye_024106</name>
</gene>
<organism evidence="1 2">
    <name type="scientific">Dipteronia dyeriana</name>
    <dbReference type="NCBI Taxonomy" id="168575"/>
    <lineage>
        <taxon>Eukaryota</taxon>
        <taxon>Viridiplantae</taxon>
        <taxon>Streptophyta</taxon>
        <taxon>Embryophyta</taxon>
        <taxon>Tracheophyta</taxon>
        <taxon>Spermatophyta</taxon>
        <taxon>Magnoliopsida</taxon>
        <taxon>eudicotyledons</taxon>
        <taxon>Gunneridae</taxon>
        <taxon>Pentapetalae</taxon>
        <taxon>rosids</taxon>
        <taxon>malvids</taxon>
        <taxon>Sapindales</taxon>
        <taxon>Sapindaceae</taxon>
        <taxon>Hippocastanoideae</taxon>
        <taxon>Acereae</taxon>
        <taxon>Dipteronia</taxon>
    </lineage>
</organism>
<accession>A0AAD9TUT2</accession>
<proteinExistence type="predicted"/>